<name>A0A3Q0J683_DIACI</name>
<dbReference type="RefSeq" id="XP_026682220.1">
    <property type="nucleotide sequence ID" value="XM_026826419.1"/>
</dbReference>
<organism evidence="2 3">
    <name type="scientific">Diaphorina citri</name>
    <name type="common">Asian citrus psyllid</name>
    <dbReference type="NCBI Taxonomy" id="121845"/>
    <lineage>
        <taxon>Eukaryota</taxon>
        <taxon>Metazoa</taxon>
        <taxon>Ecdysozoa</taxon>
        <taxon>Arthropoda</taxon>
        <taxon>Hexapoda</taxon>
        <taxon>Insecta</taxon>
        <taxon>Pterygota</taxon>
        <taxon>Neoptera</taxon>
        <taxon>Paraneoptera</taxon>
        <taxon>Hemiptera</taxon>
        <taxon>Sternorrhyncha</taxon>
        <taxon>Psylloidea</taxon>
        <taxon>Psyllidae</taxon>
        <taxon>Diaphorininae</taxon>
        <taxon>Diaphorina</taxon>
    </lineage>
</organism>
<dbReference type="PANTHER" id="PTHR13950">
    <property type="entry name" value="RABCONNECTIN-RELATED"/>
    <property type="match status" value="1"/>
</dbReference>
<accession>A0A3Q0J683</accession>
<keyword evidence="2" id="KW-1185">Reference proteome</keyword>
<reference evidence="3" key="1">
    <citation type="submission" date="2025-08" db="UniProtKB">
        <authorList>
            <consortium name="RefSeq"/>
        </authorList>
    </citation>
    <scope>IDENTIFICATION</scope>
</reference>
<evidence type="ECO:0000313" key="3">
    <source>
        <dbReference type="RefSeq" id="XP_026682220.1"/>
    </source>
</evidence>
<gene>
    <name evidence="3" type="primary">LOC103513521</name>
</gene>
<dbReference type="GO" id="GO:0007035">
    <property type="term" value="P:vacuolar acidification"/>
    <property type="evidence" value="ECO:0007669"/>
    <property type="project" value="TreeGrafter"/>
</dbReference>
<dbReference type="AlphaFoldDB" id="A0A3Q0J683"/>
<dbReference type="GO" id="GO:0043291">
    <property type="term" value="C:RAVE complex"/>
    <property type="evidence" value="ECO:0007669"/>
    <property type="project" value="TreeGrafter"/>
</dbReference>
<evidence type="ECO:0000313" key="2">
    <source>
        <dbReference type="Proteomes" id="UP000079169"/>
    </source>
</evidence>
<proteinExistence type="predicted"/>
<protein>
    <submittedName>
        <fullName evidence="3">DmX-like protein 2</fullName>
    </submittedName>
</protein>
<dbReference type="PaxDb" id="121845-A0A3Q0J683"/>
<dbReference type="InterPro" id="IPR052208">
    <property type="entry name" value="DmX-like/RAVE_component"/>
</dbReference>
<dbReference type="GeneID" id="103513521"/>
<feature type="region of interest" description="Disordered" evidence="1">
    <location>
        <begin position="27"/>
        <end position="75"/>
    </location>
</feature>
<dbReference type="PANTHER" id="PTHR13950:SF9">
    <property type="entry name" value="RABCONNECTIN-3A"/>
    <property type="match status" value="1"/>
</dbReference>
<dbReference type="Proteomes" id="UP000079169">
    <property type="component" value="Unplaced"/>
</dbReference>
<dbReference type="KEGG" id="dci:103513521"/>
<feature type="compositionally biased region" description="Acidic residues" evidence="1">
    <location>
        <begin position="30"/>
        <end position="42"/>
    </location>
</feature>
<sequence length="348" mass="39786">MENREYLDDFDWSAPVSAVKEDKFELKWSDDEEEAPEVDVDDERALLGDEKDPHAVDPDDKPDPTPPPTDSPGSMDIMAQQLKFVACLKILMEELSTLATGYEVDGGELRYHLYLWLEREVEKERPMLFFGYRYVIIKLVQEHLQEFLNVAGIELTELPVSSPLIHGVIRVVGQWQEVLKEELEARGPVPVDYVPGCYVEQTSSGPALNKYKSLLEKGNTPFHPTMKQTAPARRLWSFLVRQESVQDVFIRCVFEKIGSLQREDSVSSDQGSPGMWNAMRSITNQRMRLNMKILGQFGSQPGTPQIKEDKPTYREQFLSPEMSMVSYFLNKVSDRIPDQPGTPQIKEL</sequence>
<feature type="compositionally biased region" description="Basic and acidic residues" evidence="1">
    <location>
        <begin position="43"/>
        <end position="63"/>
    </location>
</feature>
<dbReference type="STRING" id="121845.A0A3Q0J683"/>
<evidence type="ECO:0000256" key="1">
    <source>
        <dbReference type="SAM" id="MobiDB-lite"/>
    </source>
</evidence>